<dbReference type="Gene3D" id="3.40.50.300">
    <property type="entry name" value="P-loop containing nucleotide triphosphate hydrolases"/>
    <property type="match status" value="1"/>
</dbReference>
<dbReference type="InterPro" id="IPR050388">
    <property type="entry name" value="ABC_Ni/Peptide_Import"/>
</dbReference>
<dbReference type="Pfam" id="PF08352">
    <property type="entry name" value="oligo_HPY"/>
    <property type="match status" value="1"/>
</dbReference>
<dbReference type="PROSITE" id="PS00211">
    <property type="entry name" value="ABC_TRANSPORTER_1"/>
    <property type="match status" value="1"/>
</dbReference>
<dbReference type="PANTHER" id="PTHR43297:SF2">
    <property type="entry name" value="DIPEPTIDE TRANSPORT ATP-BINDING PROTEIN DPPD"/>
    <property type="match status" value="1"/>
</dbReference>
<keyword evidence="5" id="KW-0547">Nucleotide-binding</keyword>
<evidence type="ECO:0000256" key="7">
    <source>
        <dbReference type="ARBA" id="ARBA00023136"/>
    </source>
</evidence>
<gene>
    <name evidence="9" type="ORF">H9649_09515</name>
</gene>
<dbReference type="InterPro" id="IPR017871">
    <property type="entry name" value="ABC_transporter-like_CS"/>
</dbReference>
<comment type="caution">
    <text evidence="9">The sequence shown here is derived from an EMBL/GenBank/DDBJ whole genome shotgun (WGS) entry which is preliminary data.</text>
</comment>
<dbReference type="PROSITE" id="PS50893">
    <property type="entry name" value="ABC_TRANSPORTER_2"/>
    <property type="match status" value="1"/>
</dbReference>
<dbReference type="GO" id="GO:0005524">
    <property type="term" value="F:ATP binding"/>
    <property type="evidence" value="ECO:0007669"/>
    <property type="project" value="UniProtKB-KW"/>
</dbReference>
<evidence type="ECO:0000256" key="3">
    <source>
        <dbReference type="ARBA" id="ARBA00022448"/>
    </source>
</evidence>
<dbReference type="RefSeq" id="WP_191694513.1">
    <property type="nucleotide sequence ID" value="NZ_JACSQN010000007.1"/>
</dbReference>
<dbReference type="InterPro" id="IPR013563">
    <property type="entry name" value="Oligopep_ABC_C"/>
</dbReference>
<dbReference type="PANTHER" id="PTHR43297">
    <property type="entry name" value="OLIGOPEPTIDE TRANSPORT ATP-BINDING PROTEIN APPD"/>
    <property type="match status" value="1"/>
</dbReference>
<keyword evidence="7" id="KW-0472">Membrane</keyword>
<feature type="domain" description="ABC transporter" evidence="8">
    <location>
        <begin position="6"/>
        <end position="256"/>
    </location>
</feature>
<proteinExistence type="inferred from homology"/>
<dbReference type="EMBL" id="JACSQN010000007">
    <property type="protein sequence ID" value="MBD7984820.1"/>
    <property type="molecule type" value="Genomic_DNA"/>
</dbReference>
<evidence type="ECO:0000313" key="9">
    <source>
        <dbReference type="EMBL" id="MBD7984820.1"/>
    </source>
</evidence>
<dbReference type="InterPro" id="IPR027417">
    <property type="entry name" value="P-loop_NTPase"/>
</dbReference>
<keyword evidence="4" id="KW-1003">Cell membrane</keyword>
<comment type="subcellular location">
    <subcellularLocation>
        <location evidence="1">Cell membrane</location>
        <topology evidence="1">Peripheral membrane protein</topology>
    </subcellularLocation>
</comment>
<keyword evidence="10" id="KW-1185">Reference proteome</keyword>
<evidence type="ECO:0000256" key="1">
    <source>
        <dbReference type="ARBA" id="ARBA00004202"/>
    </source>
</evidence>
<protein>
    <submittedName>
        <fullName evidence="9">ABC transporter ATP-binding protein</fullName>
    </submittedName>
</protein>
<dbReference type="InterPro" id="IPR003593">
    <property type="entry name" value="AAA+_ATPase"/>
</dbReference>
<evidence type="ECO:0000256" key="2">
    <source>
        <dbReference type="ARBA" id="ARBA00005417"/>
    </source>
</evidence>
<dbReference type="Proteomes" id="UP000626786">
    <property type="component" value="Unassembled WGS sequence"/>
</dbReference>
<dbReference type="InterPro" id="IPR003439">
    <property type="entry name" value="ABC_transporter-like_ATP-bd"/>
</dbReference>
<evidence type="ECO:0000256" key="5">
    <source>
        <dbReference type="ARBA" id="ARBA00022741"/>
    </source>
</evidence>
<name>A0ABR8U9V4_9BACL</name>
<sequence>METDLLKVEDLRTSFYTDEGEVKAVDGVSFILPKGKTLGIVGESGSGKSITALSILNLLASNGKIVGGEINFKGKNLLSFSDKEMREIRGNAISMIFQEPMTSLNPVFTVGQQISESIIKHQKLSKKEANIRSIELLKLVGIPSPDKRVKQYPYELSGGMRQRVMIAIALACNPEMLIADEPTTALDVTIQAQILGLIRGLQTRFGMSVIMITHDLGVVAETCDFVAVMYAGQVVEYSDIFTLFEEPKHPYTIGLMNSLPRHDVEIEKLEPIRGNVPNPKEMPTGCRFSPRCPAATDLCRREMPELLKDDDGNDVRCWIYSEKWEGEAEVTVYGEKRIAKGHGSETILSD</sequence>
<accession>A0ABR8U9V4</accession>
<evidence type="ECO:0000313" key="10">
    <source>
        <dbReference type="Proteomes" id="UP000626786"/>
    </source>
</evidence>
<evidence type="ECO:0000256" key="6">
    <source>
        <dbReference type="ARBA" id="ARBA00022840"/>
    </source>
</evidence>
<evidence type="ECO:0000256" key="4">
    <source>
        <dbReference type="ARBA" id="ARBA00022475"/>
    </source>
</evidence>
<keyword evidence="6 9" id="KW-0067">ATP-binding</keyword>
<reference evidence="9 10" key="1">
    <citation type="submission" date="2020-08" db="EMBL/GenBank/DDBJ databases">
        <title>A Genomic Blueprint of the Chicken Gut Microbiome.</title>
        <authorList>
            <person name="Gilroy R."/>
            <person name="Ravi A."/>
            <person name="Getino M."/>
            <person name="Pursley I."/>
            <person name="Horton D.L."/>
            <person name="Alikhan N.-F."/>
            <person name="Baker D."/>
            <person name="Gharbi K."/>
            <person name="Hall N."/>
            <person name="Watson M."/>
            <person name="Adriaenssens E.M."/>
            <person name="Foster-Nyarko E."/>
            <person name="Jarju S."/>
            <person name="Secka A."/>
            <person name="Antonio M."/>
            <person name="Oren A."/>
            <person name="Chaudhuri R."/>
            <person name="La Ragione R.M."/>
            <person name="Hildebrand F."/>
            <person name="Pallen M.J."/>
        </authorList>
    </citation>
    <scope>NUCLEOTIDE SEQUENCE [LARGE SCALE GENOMIC DNA]</scope>
    <source>
        <strain evidence="9 10">Sa2YVA2</strain>
    </source>
</reference>
<dbReference type="NCBIfam" id="TIGR01727">
    <property type="entry name" value="oligo_HPY"/>
    <property type="match status" value="1"/>
</dbReference>
<keyword evidence="3" id="KW-0813">Transport</keyword>
<evidence type="ECO:0000259" key="8">
    <source>
        <dbReference type="PROSITE" id="PS50893"/>
    </source>
</evidence>
<dbReference type="SMART" id="SM00382">
    <property type="entry name" value="AAA"/>
    <property type="match status" value="1"/>
</dbReference>
<dbReference type="Pfam" id="PF00005">
    <property type="entry name" value="ABC_tran"/>
    <property type="match status" value="1"/>
</dbReference>
<organism evidence="9 10">
    <name type="scientific">Sporosarcina quadrami</name>
    <dbReference type="NCBI Taxonomy" id="2762234"/>
    <lineage>
        <taxon>Bacteria</taxon>
        <taxon>Bacillati</taxon>
        <taxon>Bacillota</taxon>
        <taxon>Bacilli</taxon>
        <taxon>Bacillales</taxon>
        <taxon>Caryophanaceae</taxon>
        <taxon>Sporosarcina</taxon>
    </lineage>
</organism>
<dbReference type="SUPFAM" id="SSF52540">
    <property type="entry name" value="P-loop containing nucleoside triphosphate hydrolases"/>
    <property type="match status" value="1"/>
</dbReference>
<dbReference type="CDD" id="cd03257">
    <property type="entry name" value="ABC_NikE_OppD_transporters"/>
    <property type="match status" value="1"/>
</dbReference>
<comment type="similarity">
    <text evidence="2">Belongs to the ABC transporter superfamily.</text>
</comment>